<dbReference type="AlphaFoldDB" id="A0A9P6DDC5"/>
<protein>
    <recommendedName>
        <fullName evidence="3">F-box domain-containing protein</fullName>
    </recommendedName>
</protein>
<evidence type="ECO:0008006" key="3">
    <source>
        <dbReference type="Google" id="ProtNLM"/>
    </source>
</evidence>
<name>A0A9P6DDC5_PLEER</name>
<keyword evidence="2" id="KW-1185">Reference proteome</keyword>
<dbReference type="Proteomes" id="UP000807025">
    <property type="component" value="Unassembled WGS sequence"/>
</dbReference>
<proteinExistence type="predicted"/>
<evidence type="ECO:0000313" key="1">
    <source>
        <dbReference type="EMBL" id="KAF9491215.1"/>
    </source>
</evidence>
<dbReference type="SUPFAM" id="SSF52047">
    <property type="entry name" value="RNI-like"/>
    <property type="match status" value="1"/>
</dbReference>
<organism evidence="1 2">
    <name type="scientific">Pleurotus eryngii</name>
    <name type="common">Boletus of the steppes</name>
    <dbReference type="NCBI Taxonomy" id="5323"/>
    <lineage>
        <taxon>Eukaryota</taxon>
        <taxon>Fungi</taxon>
        <taxon>Dikarya</taxon>
        <taxon>Basidiomycota</taxon>
        <taxon>Agaricomycotina</taxon>
        <taxon>Agaricomycetes</taxon>
        <taxon>Agaricomycetidae</taxon>
        <taxon>Agaricales</taxon>
        <taxon>Pleurotineae</taxon>
        <taxon>Pleurotaceae</taxon>
        <taxon>Pleurotus</taxon>
    </lineage>
</organism>
<reference evidence="1" key="1">
    <citation type="submission" date="2020-11" db="EMBL/GenBank/DDBJ databases">
        <authorList>
            <consortium name="DOE Joint Genome Institute"/>
            <person name="Ahrendt S."/>
            <person name="Riley R."/>
            <person name="Andreopoulos W."/>
            <person name="Labutti K."/>
            <person name="Pangilinan J."/>
            <person name="Ruiz-Duenas F.J."/>
            <person name="Barrasa J.M."/>
            <person name="Sanchez-Garcia M."/>
            <person name="Camarero S."/>
            <person name="Miyauchi S."/>
            <person name="Serrano A."/>
            <person name="Linde D."/>
            <person name="Babiker R."/>
            <person name="Drula E."/>
            <person name="Ayuso-Fernandez I."/>
            <person name="Pacheco R."/>
            <person name="Padilla G."/>
            <person name="Ferreira P."/>
            <person name="Barriuso J."/>
            <person name="Kellner H."/>
            <person name="Castanera R."/>
            <person name="Alfaro M."/>
            <person name="Ramirez L."/>
            <person name="Pisabarro A.G."/>
            <person name="Kuo A."/>
            <person name="Tritt A."/>
            <person name="Lipzen A."/>
            <person name="He G."/>
            <person name="Yan M."/>
            <person name="Ng V."/>
            <person name="Cullen D."/>
            <person name="Martin F."/>
            <person name="Rosso M.-N."/>
            <person name="Henrissat B."/>
            <person name="Hibbett D."/>
            <person name="Martinez A.T."/>
            <person name="Grigoriev I.V."/>
        </authorList>
    </citation>
    <scope>NUCLEOTIDE SEQUENCE</scope>
    <source>
        <strain evidence="1">ATCC 90797</strain>
    </source>
</reference>
<dbReference type="InterPro" id="IPR032675">
    <property type="entry name" value="LRR_dom_sf"/>
</dbReference>
<dbReference type="EMBL" id="MU154624">
    <property type="protein sequence ID" value="KAF9491215.1"/>
    <property type="molecule type" value="Genomic_DNA"/>
</dbReference>
<dbReference type="Gene3D" id="3.80.10.10">
    <property type="entry name" value="Ribonuclease Inhibitor"/>
    <property type="match status" value="1"/>
</dbReference>
<accession>A0A9P6DDC5</accession>
<gene>
    <name evidence="1" type="ORF">BDN71DRAFT_95842</name>
</gene>
<comment type="caution">
    <text evidence="1">The sequence shown here is derived from an EMBL/GenBank/DDBJ whole genome shotgun (WGS) entry which is preliminary data.</text>
</comment>
<dbReference type="OrthoDB" id="3543113at2759"/>
<sequence>MSLPVHSATDRVLGTAELLRLILENPFRDYQQTYRNALVSKTWSNEALNVLWYKLDSFLPLLKLLGPMSSIYDDVYGTTVFKYDRHVRPCDWDVFRRYSWRVRKIFHIECSFEVDDSVVFDLMATAPFSASALAPNLKEILYDGPGPLIKFIPLFMNESLECLGLYEIPNAGMTCRRVLSYIPHNAPNLRRLELEYEIAGMIHPEFDIILAALPHLTEVSLPPAQFVTSTLNALARLPHLANLEVTHSHGPKPLDVTATSLADTFPTLTTFTIHALSLDDIASLIETSKPRKLRSLDVSPCRDESRKTWCRIIAVITSSCPAIQEICIRHIGRHSWNVSETDPDQSIFSLPSLPHPCMTLTTLVFRHAPCLCLNAEIMRVLLSSLPSLETLDLSERIGPATLPLSALAELAPLCPHMKSLTLCVDTARLSISPPPETRFSCLKVFGVGISPLKSSALDVVSFLGVVLPKGCTLQMPDLNREEQAKWKTVADFLPMAWELYTAREGGC</sequence>
<evidence type="ECO:0000313" key="2">
    <source>
        <dbReference type="Proteomes" id="UP000807025"/>
    </source>
</evidence>